<dbReference type="GO" id="GO:0016020">
    <property type="term" value="C:membrane"/>
    <property type="evidence" value="ECO:0007669"/>
    <property type="project" value="InterPro"/>
</dbReference>
<dbReference type="PANTHER" id="PTHR35789">
    <property type="entry name" value="SPORE GERMINATION PROTEIN B3"/>
    <property type="match status" value="1"/>
</dbReference>
<dbReference type="Gene3D" id="3.30.300.210">
    <property type="entry name" value="Nutrient germinant receptor protein C, domain 3"/>
    <property type="match status" value="1"/>
</dbReference>
<evidence type="ECO:0000313" key="2">
    <source>
        <dbReference type="EMBL" id="AZV44747.1"/>
    </source>
</evidence>
<dbReference type="Pfam" id="PF05504">
    <property type="entry name" value="Spore_GerAC"/>
    <property type="match status" value="1"/>
</dbReference>
<dbReference type="PANTHER" id="PTHR35789:SF1">
    <property type="entry name" value="SPORE GERMINATION PROTEIN B3"/>
    <property type="match status" value="1"/>
</dbReference>
<proteinExistence type="predicted"/>
<organism evidence="2 3">
    <name type="scientific">Peribacillus asahii</name>
    <dbReference type="NCBI Taxonomy" id="228899"/>
    <lineage>
        <taxon>Bacteria</taxon>
        <taxon>Bacillati</taxon>
        <taxon>Bacillota</taxon>
        <taxon>Bacilli</taxon>
        <taxon>Bacillales</taxon>
        <taxon>Bacillaceae</taxon>
        <taxon>Peribacillus</taxon>
    </lineage>
</organism>
<dbReference type="GO" id="GO:0009847">
    <property type="term" value="P:spore germination"/>
    <property type="evidence" value="ECO:0007669"/>
    <property type="project" value="InterPro"/>
</dbReference>
<dbReference type="KEGG" id="pasa:BAOM_4140"/>
<feature type="domain" description="Spore germination GerAC-like C-terminal" evidence="1">
    <location>
        <begin position="6"/>
        <end position="81"/>
    </location>
</feature>
<dbReference type="InterPro" id="IPR038501">
    <property type="entry name" value="Spore_GerAC_C_sf"/>
</dbReference>
<accession>A0A3Q9RR16</accession>
<name>A0A3Q9RR16_9BACI</name>
<dbReference type="InterPro" id="IPR008844">
    <property type="entry name" value="Spore_GerAC-like"/>
</dbReference>
<protein>
    <recommendedName>
        <fullName evidence="1">Spore germination GerAC-like C-terminal domain-containing protein</fullName>
    </recommendedName>
</protein>
<reference evidence="2 3" key="1">
    <citation type="submission" date="2018-01" db="EMBL/GenBank/DDBJ databases">
        <title>Bacillus asahii Genome sequencing and assembly.</title>
        <authorList>
            <person name="Jiang H."/>
            <person name="Feng Y."/>
            <person name="Zhao F."/>
            <person name="Lin X."/>
        </authorList>
    </citation>
    <scope>NUCLEOTIDE SEQUENCE [LARGE SCALE GENOMIC DNA]</scope>
    <source>
        <strain evidence="2 3">OM18</strain>
    </source>
</reference>
<dbReference type="EMBL" id="CP026095">
    <property type="protein sequence ID" value="AZV44747.1"/>
    <property type="molecule type" value="Genomic_DNA"/>
</dbReference>
<gene>
    <name evidence="2" type="ORF">BAOM_4140</name>
</gene>
<dbReference type="InterPro" id="IPR046953">
    <property type="entry name" value="Spore_GerAC-like_C"/>
</dbReference>
<dbReference type="AlphaFoldDB" id="A0A3Q9RR16"/>
<sequence>MDGRILTDEGVISKVEKSLEKKLIKQANYLINDFQKKNIDPLQLKQKVLAFNKEMSNEDFKQIYPTMKINVKADVKIVQTGISQ</sequence>
<evidence type="ECO:0000313" key="3">
    <source>
        <dbReference type="Proteomes" id="UP000283095"/>
    </source>
</evidence>
<dbReference type="OrthoDB" id="2592518at2"/>
<evidence type="ECO:0000259" key="1">
    <source>
        <dbReference type="Pfam" id="PF05504"/>
    </source>
</evidence>
<dbReference type="Proteomes" id="UP000283095">
    <property type="component" value="Chromosome"/>
</dbReference>